<gene>
    <name evidence="2" type="ORF">NE619_11110</name>
</gene>
<dbReference type="Gene3D" id="1.20.120.330">
    <property type="entry name" value="Nucleotidyltransferases domain 2"/>
    <property type="match status" value="1"/>
</dbReference>
<keyword evidence="3" id="KW-1185">Reference proteome</keyword>
<feature type="region of interest" description="Disordered" evidence="1">
    <location>
        <begin position="251"/>
        <end position="325"/>
    </location>
</feature>
<dbReference type="NCBIfam" id="TIGR01784">
    <property type="entry name" value="T_den_put_tspse"/>
    <property type="match status" value="1"/>
</dbReference>
<dbReference type="PANTHER" id="PTHR41317:SF1">
    <property type="entry name" value="PD-(D_E)XK NUCLEASE FAMILY TRANSPOSASE"/>
    <property type="match status" value="1"/>
</dbReference>
<evidence type="ECO:0000313" key="3">
    <source>
        <dbReference type="Proteomes" id="UP001524502"/>
    </source>
</evidence>
<evidence type="ECO:0000313" key="2">
    <source>
        <dbReference type="EMBL" id="MCQ4637272.1"/>
    </source>
</evidence>
<protein>
    <submittedName>
        <fullName evidence="2">Rpn family recombination-promoting nuclease/putative transposase</fullName>
    </submittedName>
</protein>
<dbReference type="Proteomes" id="UP001524502">
    <property type="component" value="Unassembled WGS sequence"/>
</dbReference>
<reference evidence="2 3" key="1">
    <citation type="submission" date="2022-06" db="EMBL/GenBank/DDBJ databases">
        <title>Isolation of gut microbiota from human fecal samples.</title>
        <authorList>
            <person name="Pamer E.G."/>
            <person name="Barat B."/>
            <person name="Waligurski E."/>
            <person name="Medina S."/>
            <person name="Paddock L."/>
            <person name="Mostad J."/>
        </authorList>
    </citation>
    <scope>NUCLEOTIDE SEQUENCE [LARGE SCALE GENOMIC DNA]</scope>
    <source>
        <strain evidence="2 3">SL.3.17</strain>
    </source>
</reference>
<feature type="compositionally biased region" description="Basic and acidic residues" evidence="1">
    <location>
        <begin position="254"/>
        <end position="263"/>
    </location>
</feature>
<dbReference type="RefSeq" id="WP_256132463.1">
    <property type="nucleotide sequence ID" value="NZ_JANFXK010000011.1"/>
</dbReference>
<dbReference type="PANTHER" id="PTHR41317">
    <property type="entry name" value="PD-(D_E)XK NUCLEASE FAMILY TRANSPOSASE"/>
    <property type="match status" value="1"/>
</dbReference>
<dbReference type="EMBL" id="JANFXK010000011">
    <property type="protein sequence ID" value="MCQ4637272.1"/>
    <property type="molecule type" value="Genomic_DNA"/>
</dbReference>
<comment type="caution">
    <text evidence="2">The sequence shown here is derived from an EMBL/GenBank/DDBJ whole genome shotgun (WGS) entry which is preliminary data.</text>
</comment>
<dbReference type="Pfam" id="PF12784">
    <property type="entry name" value="PDDEXK_2"/>
    <property type="match status" value="1"/>
</dbReference>
<feature type="compositionally biased region" description="Basic and acidic residues" evidence="1">
    <location>
        <begin position="313"/>
        <end position="325"/>
    </location>
</feature>
<accession>A0ABT1RQ10</accession>
<organism evidence="2 3">
    <name type="scientific">Anaerovorax odorimutans</name>
    <dbReference type="NCBI Taxonomy" id="109327"/>
    <lineage>
        <taxon>Bacteria</taxon>
        <taxon>Bacillati</taxon>
        <taxon>Bacillota</taxon>
        <taxon>Clostridia</taxon>
        <taxon>Peptostreptococcales</taxon>
        <taxon>Anaerovoracaceae</taxon>
        <taxon>Anaerovorax</taxon>
    </lineage>
</organism>
<sequence length="363" mass="42073">MLTLKNDIIFKAVYAREDKACKQALIAVLNLILDRRDDPITSISYRNPFNIREQPDQKESILDIKAETTDGELLNLEIHLVYDPYFINRNIYYQSGIITQSLESGETYDKIKKTISIYIVDFSLFRKTDQFHCCFMLKEVRENFLLTDLLQMHYLELPKVNPGRRRQVSQLTELERYLEYLRYAGDPEEAAYVAELKSQGGKEIAMTETLLKKATADEIIREQAISRDKFRMQQRHQKQYIRMLQEEAEMAQEEAEKAQEDARQAQAEARQAQETARQAQAEAKQAQEGIKQSLEEAEQARKETKQAQSKAKQAQEKTMKVQEEAAAKEQAFIKKMYASGISLTQISEITDLPEAVLKKLLNR</sequence>
<evidence type="ECO:0000256" key="1">
    <source>
        <dbReference type="SAM" id="MobiDB-lite"/>
    </source>
</evidence>
<dbReference type="InterPro" id="IPR010106">
    <property type="entry name" value="RpnA"/>
</dbReference>
<feature type="compositionally biased region" description="Low complexity" evidence="1">
    <location>
        <begin position="264"/>
        <end position="288"/>
    </location>
</feature>
<proteinExistence type="predicted"/>
<name>A0ABT1RQ10_9FIRM</name>